<dbReference type="EMBL" id="JADGKB010000058">
    <property type="protein sequence ID" value="KAJ3255921.1"/>
    <property type="molecule type" value="Genomic_DNA"/>
</dbReference>
<dbReference type="PROSITE" id="PS00178">
    <property type="entry name" value="AA_TRNA_LIGASE_I"/>
    <property type="match status" value="1"/>
</dbReference>
<evidence type="ECO:0000256" key="4">
    <source>
        <dbReference type="ARBA" id="ARBA00022840"/>
    </source>
</evidence>
<dbReference type="Pfam" id="PF22421">
    <property type="entry name" value="SYY_C-terminal"/>
    <property type="match status" value="1"/>
</dbReference>
<evidence type="ECO:0000256" key="11">
    <source>
        <dbReference type="RuleBase" id="RU361234"/>
    </source>
</evidence>
<dbReference type="InterPro" id="IPR002305">
    <property type="entry name" value="aa-tRNA-synth_Ic"/>
</dbReference>
<keyword evidence="6 11" id="KW-0648">Protein biosynthesis</keyword>
<evidence type="ECO:0000256" key="7">
    <source>
        <dbReference type="ARBA" id="ARBA00023146"/>
    </source>
</evidence>
<dbReference type="EC" id="6.1.1.1" evidence="1 11"/>
<keyword evidence="5 10" id="KW-0694">RNA-binding</keyword>
<feature type="domain" description="Tyrosine--tRNA ligase SYY-like C-terminal" evidence="12">
    <location>
        <begin position="306"/>
        <end position="376"/>
    </location>
</feature>
<evidence type="ECO:0000256" key="10">
    <source>
        <dbReference type="PROSITE-ProRule" id="PRU00182"/>
    </source>
</evidence>
<comment type="similarity">
    <text evidence="11">Belongs to the class-I aminoacyl-tRNA synthetase family.</text>
</comment>
<dbReference type="GO" id="GO:0006437">
    <property type="term" value="P:tyrosyl-tRNA aminoacylation"/>
    <property type="evidence" value="ECO:0007669"/>
    <property type="project" value="InterPro"/>
</dbReference>
<evidence type="ECO:0000256" key="8">
    <source>
        <dbReference type="ARBA" id="ARBA00033323"/>
    </source>
</evidence>
<evidence type="ECO:0000313" key="14">
    <source>
        <dbReference type="Proteomes" id="UP001210925"/>
    </source>
</evidence>
<dbReference type="Proteomes" id="UP001210925">
    <property type="component" value="Unassembled WGS sequence"/>
</dbReference>
<evidence type="ECO:0000313" key="13">
    <source>
        <dbReference type="EMBL" id="KAJ3255921.1"/>
    </source>
</evidence>
<keyword evidence="4 11" id="KW-0067">ATP-binding</keyword>
<dbReference type="PANTHER" id="PTHR11766:SF0">
    <property type="entry name" value="TYROSINE--TRNA LIGASE, MITOCHONDRIAL"/>
    <property type="match status" value="1"/>
</dbReference>
<dbReference type="NCBIfam" id="TIGR00234">
    <property type="entry name" value="tyrS"/>
    <property type="match status" value="2"/>
</dbReference>
<dbReference type="GO" id="GO:0003723">
    <property type="term" value="F:RNA binding"/>
    <property type="evidence" value="ECO:0007669"/>
    <property type="project" value="UniProtKB-KW"/>
</dbReference>
<evidence type="ECO:0000256" key="6">
    <source>
        <dbReference type="ARBA" id="ARBA00022917"/>
    </source>
</evidence>
<dbReference type="SUPFAM" id="SSF55174">
    <property type="entry name" value="Alpha-L RNA-binding motif"/>
    <property type="match status" value="1"/>
</dbReference>
<reference evidence="13" key="1">
    <citation type="submission" date="2020-05" db="EMBL/GenBank/DDBJ databases">
        <title>Phylogenomic resolution of chytrid fungi.</title>
        <authorList>
            <person name="Stajich J.E."/>
            <person name="Amses K."/>
            <person name="Simmons R."/>
            <person name="Seto K."/>
            <person name="Myers J."/>
            <person name="Bonds A."/>
            <person name="Quandt C.A."/>
            <person name="Barry K."/>
            <person name="Liu P."/>
            <person name="Grigoriev I."/>
            <person name="Longcore J.E."/>
            <person name="James T.Y."/>
        </authorList>
    </citation>
    <scope>NUCLEOTIDE SEQUENCE</scope>
    <source>
        <strain evidence="13">PLAUS21</strain>
    </source>
</reference>
<name>A0AAD5UEF6_9FUNG</name>
<evidence type="ECO:0000256" key="2">
    <source>
        <dbReference type="ARBA" id="ARBA00022598"/>
    </source>
</evidence>
<dbReference type="GO" id="GO:0005739">
    <property type="term" value="C:mitochondrion"/>
    <property type="evidence" value="ECO:0007669"/>
    <property type="project" value="TreeGrafter"/>
</dbReference>
<dbReference type="InterPro" id="IPR001412">
    <property type="entry name" value="aa-tRNA-synth_I_CS"/>
</dbReference>
<dbReference type="GO" id="GO:0005829">
    <property type="term" value="C:cytosol"/>
    <property type="evidence" value="ECO:0007669"/>
    <property type="project" value="TreeGrafter"/>
</dbReference>
<dbReference type="PROSITE" id="PS50889">
    <property type="entry name" value="S4"/>
    <property type="match status" value="1"/>
</dbReference>
<dbReference type="GO" id="GO:0005524">
    <property type="term" value="F:ATP binding"/>
    <property type="evidence" value="ECO:0007669"/>
    <property type="project" value="UniProtKB-KW"/>
</dbReference>
<evidence type="ECO:0000256" key="9">
    <source>
        <dbReference type="ARBA" id="ARBA00048248"/>
    </source>
</evidence>
<accession>A0AAD5UEF6</accession>
<dbReference type="Gene3D" id="3.40.50.620">
    <property type="entry name" value="HUPs"/>
    <property type="match status" value="2"/>
</dbReference>
<dbReference type="SUPFAM" id="SSF52374">
    <property type="entry name" value="Nucleotidylyl transferase"/>
    <property type="match status" value="1"/>
</dbReference>
<dbReference type="AlphaFoldDB" id="A0AAD5UEF6"/>
<dbReference type="Gene3D" id="3.10.290.10">
    <property type="entry name" value="RNA-binding S4 domain"/>
    <property type="match status" value="1"/>
</dbReference>
<dbReference type="InterPro" id="IPR024088">
    <property type="entry name" value="Tyr-tRNA-ligase_bac-type"/>
</dbReference>
<evidence type="ECO:0000259" key="12">
    <source>
        <dbReference type="Pfam" id="PF22421"/>
    </source>
</evidence>
<comment type="caution">
    <text evidence="13">The sequence shown here is derived from an EMBL/GenBank/DDBJ whole genome shotgun (WGS) entry which is preliminary data.</text>
</comment>
<keyword evidence="2 11" id="KW-0436">Ligase</keyword>
<evidence type="ECO:0000256" key="5">
    <source>
        <dbReference type="ARBA" id="ARBA00022884"/>
    </source>
</evidence>
<dbReference type="InterPro" id="IPR036986">
    <property type="entry name" value="S4_RNA-bd_sf"/>
</dbReference>
<sequence>MRISVLKFQTRFHSQVIKNLESRFQITCTREINLSRPTTIYTGFDPTAKSLHVGNLLTIMALLQFQTTGHQVIALIGGATGSIGDPSGKKTERAALDKEAVKANTESIISQLELLFSNAKHYCHDRGMDIEKPVRILNNLDWFQQMSMLEFIGDVGRKARVTQMLGGSDQWGNITTGLDLIRRYNLENEQDNEPAYGITIPLVTTPTGEKFGKSEGNAIWLDKSLLSFFRKSPDANIQQLLEYFTLLPIEEINVIMEKHLVTELVHGKHEARKAIVMSTVLYESSFEELKYDDIHLAFSNSSRLAAIKLQEMPIADFIIQVGSLPSKSAVRKMIASGGLYINKQKATMDQIITRKDFIIDNRFLLVSVGKSKYKLVEYII</sequence>
<dbReference type="InterPro" id="IPR014729">
    <property type="entry name" value="Rossmann-like_a/b/a_fold"/>
</dbReference>
<dbReference type="PANTHER" id="PTHR11766">
    <property type="entry name" value="TYROSYL-TRNA SYNTHETASE"/>
    <property type="match status" value="1"/>
</dbReference>
<evidence type="ECO:0000256" key="3">
    <source>
        <dbReference type="ARBA" id="ARBA00022741"/>
    </source>
</evidence>
<keyword evidence="7 11" id="KW-0030">Aminoacyl-tRNA synthetase</keyword>
<organism evidence="13 14">
    <name type="scientific">Boothiomyces macroporosus</name>
    <dbReference type="NCBI Taxonomy" id="261099"/>
    <lineage>
        <taxon>Eukaryota</taxon>
        <taxon>Fungi</taxon>
        <taxon>Fungi incertae sedis</taxon>
        <taxon>Chytridiomycota</taxon>
        <taxon>Chytridiomycota incertae sedis</taxon>
        <taxon>Chytridiomycetes</taxon>
        <taxon>Rhizophydiales</taxon>
        <taxon>Terramycetaceae</taxon>
        <taxon>Boothiomyces</taxon>
    </lineage>
</organism>
<dbReference type="PRINTS" id="PR01040">
    <property type="entry name" value="TRNASYNTHTYR"/>
</dbReference>
<evidence type="ECO:0000256" key="1">
    <source>
        <dbReference type="ARBA" id="ARBA00013160"/>
    </source>
</evidence>
<dbReference type="Gene3D" id="1.10.240.10">
    <property type="entry name" value="Tyrosyl-Transfer RNA Synthetase"/>
    <property type="match status" value="1"/>
</dbReference>
<dbReference type="Pfam" id="PF00579">
    <property type="entry name" value="tRNA-synt_1b"/>
    <property type="match status" value="1"/>
</dbReference>
<keyword evidence="3 11" id="KW-0547">Nucleotide-binding</keyword>
<keyword evidence="14" id="KW-1185">Reference proteome</keyword>
<dbReference type="InterPro" id="IPR002307">
    <property type="entry name" value="Tyr-tRNA-ligase"/>
</dbReference>
<dbReference type="InterPro" id="IPR054608">
    <property type="entry name" value="SYY-like_C"/>
</dbReference>
<comment type="catalytic activity">
    <reaction evidence="9 11">
        <text>tRNA(Tyr) + L-tyrosine + ATP = L-tyrosyl-tRNA(Tyr) + AMP + diphosphate + H(+)</text>
        <dbReference type="Rhea" id="RHEA:10220"/>
        <dbReference type="Rhea" id="RHEA-COMP:9706"/>
        <dbReference type="Rhea" id="RHEA-COMP:9707"/>
        <dbReference type="ChEBI" id="CHEBI:15378"/>
        <dbReference type="ChEBI" id="CHEBI:30616"/>
        <dbReference type="ChEBI" id="CHEBI:33019"/>
        <dbReference type="ChEBI" id="CHEBI:58315"/>
        <dbReference type="ChEBI" id="CHEBI:78442"/>
        <dbReference type="ChEBI" id="CHEBI:78536"/>
        <dbReference type="ChEBI" id="CHEBI:456215"/>
        <dbReference type="EC" id="6.1.1.1"/>
    </reaction>
</comment>
<gene>
    <name evidence="13" type="primary">MSY1</name>
    <name evidence="13" type="ORF">HK103_005837</name>
</gene>
<proteinExistence type="inferred from homology"/>
<protein>
    <recommendedName>
        <fullName evidence="1 11">Tyrosine--tRNA ligase</fullName>
        <ecNumber evidence="1 11">6.1.1.1</ecNumber>
    </recommendedName>
    <alternativeName>
        <fullName evidence="8 11">Tyrosyl-tRNA synthetase</fullName>
    </alternativeName>
</protein>
<dbReference type="GO" id="GO:0004831">
    <property type="term" value="F:tyrosine-tRNA ligase activity"/>
    <property type="evidence" value="ECO:0007669"/>
    <property type="project" value="UniProtKB-EC"/>
</dbReference>